<dbReference type="AlphaFoldDB" id="A0A7S2TFR3"/>
<evidence type="ECO:0000313" key="2">
    <source>
        <dbReference type="EMBL" id="CAD9745948.1"/>
    </source>
</evidence>
<proteinExistence type="predicted"/>
<sequence length="329" mass="39754">MDELDITEIDNVTYPDKVAELVGPMNADVLFIKYFMQPWTGEIILQALSNMARKKGYKRPKYIIGLDDSYSGLREMISHGSDGYIKINWLHGWDKWPRIDPEPYIVTNKTRDNFAEGPLKMKQQMAYGRFRFKLERMLAEGKLDPYRNDVSGFQNFLIDYPFANVFTKTWMEALLKVEPDPENLEMDFKLLDIYEIERIFYELLDIKPHKKREFLPEDEPLFEHIYGTKYKNGSTVYISEEEYRKKMETEEKGQLNMAQKLRQWEEGEFDIDEADELPDSEEERERRKKEREDEKRRREEAEKAREREKERQEEEEQKRQKEEQYKQYP</sequence>
<organism evidence="2">
    <name type="scientific">Lotharella oceanica</name>
    <dbReference type="NCBI Taxonomy" id="641309"/>
    <lineage>
        <taxon>Eukaryota</taxon>
        <taxon>Sar</taxon>
        <taxon>Rhizaria</taxon>
        <taxon>Cercozoa</taxon>
        <taxon>Chlorarachniophyceae</taxon>
        <taxon>Lotharella</taxon>
    </lineage>
</organism>
<gene>
    <name evidence="2" type="ORF">LSP00402_LOCUS1056</name>
</gene>
<name>A0A7S2TFR3_9EUKA</name>
<feature type="region of interest" description="Disordered" evidence="1">
    <location>
        <begin position="266"/>
        <end position="329"/>
    </location>
</feature>
<reference evidence="2" key="1">
    <citation type="submission" date="2021-01" db="EMBL/GenBank/DDBJ databases">
        <authorList>
            <person name="Corre E."/>
            <person name="Pelletier E."/>
            <person name="Niang G."/>
            <person name="Scheremetjew M."/>
            <person name="Finn R."/>
            <person name="Kale V."/>
            <person name="Holt S."/>
            <person name="Cochrane G."/>
            <person name="Meng A."/>
            <person name="Brown T."/>
            <person name="Cohen L."/>
        </authorList>
    </citation>
    <scope>NUCLEOTIDE SEQUENCE</scope>
    <source>
        <strain evidence="2">CCMP622</strain>
    </source>
</reference>
<protein>
    <submittedName>
        <fullName evidence="2">Uncharacterized protein</fullName>
    </submittedName>
</protein>
<evidence type="ECO:0000256" key="1">
    <source>
        <dbReference type="SAM" id="MobiDB-lite"/>
    </source>
</evidence>
<feature type="compositionally biased region" description="Basic and acidic residues" evidence="1">
    <location>
        <begin position="290"/>
        <end position="329"/>
    </location>
</feature>
<accession>A0A7S2TFR3</accession>
<feature type="compositionally biased region" description="Acidic residues" evidence="1">
    <location>
        <begin position="266"/>
        <end position="282"/>
    </location>
</feature>
<dbReference type="EMBL" id="HBHP01001632">
    <property type="protein sequence ID" value="CAD9745948.1"/>
    <property type="molecule type" value="Transcribed_RNA"/>
</dbReference>